<dbReference type="GO" id="GO:0004722">
    <property type="term" value="F:protein serine/threonine phosphatase activity"/>
    <property type="evidence" value="ECO:0007669"/>
    <property type="project" value="InterPro"/>
</dbReference>
<feature type="compositionally biased region" description="Low complexity" evidence="1">
    <location>
        <begin position="8"/>
        <end position="25"/>
    </location>
</feature>
<organism evidence="3 4">
    <name type="scientific">Pisum sativum</name>
    <name type="common">Garden pea</name>
    <name type="synonym">Lathyrus oleraceus</name>
    <dbReference type="NCBI Taxonomy" id="3888"/>
    <lineage>
        <taxon>Eukaryota</taxon>
        <taxon>Viridiplantae</taxon>
        <taxon>Streptophyta</taxon>
        <taxon>Embryophyta</taxon>
        <taxon>Tracheophyta</taxon>
        <taxon>Spermatophyta</taxon>
        <taxon>Magnoliopsida</taxon>
        <taxon>eudicotyledons</taxon>
        <taxon>Gunneridae</taxon>
        <taxon>Pentapetalae</taxon>
        <taxon>rosids</taxon>
        <taxon>fabids</taxon>
        <taxon>Fabales</taxon>
        <taxon>Fabaceae</taxon>
        <taxon>Papilionoideae</taxon>
        <taxon>50 kb inversion clade</taxon>
        <taxon>NPAAA clade</taxon>
        <taxon>Hologalegina</taxon>
        <taxon>IRL clade</taxon>
        <taxon>Fabeae</taxon>
        <taxon>Lathyrus</taxon>
    </lineage>
</organism>
<dbReference type="PROSITE" id="PS51746">
    <property type="entry name" value="PPM_2"/>
    <property type="match status" value="1"/>
</dbReference>
<dbReference type="AlphaFoldDB" id="A0A9D5ASD3"/>
<dbReference type="InterPro" id="IPR036457">
    <property type="entry name" value="PPM-type-like_dom_sf"/>
</dbReference>
<dbReference type="SMART" id="SM00332">
    <property type="entry name" value="PP2Cc"/>
    <property type="match status" value="1"/>
</dbReference>
<evidence type="ECO:0000256" key="1">
    <source>
        <dbReference type="SAM" id="MobiDB-lite"/>
    </source>
</evidence>
<dbReference type="Gramene" id="Psat4g188160.1">
    <property type="protein sequence ID" value="Psat4g188160.1.cds"/>
    <property type="gene ID" value="Psat4g188160"/>
</dbReference>
<feature type="domain" description="PPM-type phosphatase" evidence="2">
    <location>
        <begin position="51"/>
        <end position="340"/>
    </location>
</feature>
<accession>A0A9D5ASD3</accession>
<dbReference type="Gramene" id="Psat04G0586200-T1">
    <property type="protein sequence ID" value="KAI5422587.1"/>
    <property type="gene ID" value="KIW84_045862"/>
</dbReference>
<evidence type="ECO:0000313" key="3">
    <source>
        <dbReference type="EMBL" id="KAI5422587.1"/>
    </source>
</evidence>
<dbReference type="SUPFAM" id="SSF81606">
    <property type="entry name" value="PP2C-like"/>
    <property type="match status" value="1"/>
</dbReference>
<dbReference type="OrthoDB" id="10264738at2759"/>
<comment type="caution">
    <text evidence="3">The sequence shown here is derived from an EMBL/GenBank/DDBJ whole genome shotgun (WGS) entry which is preliminary data.</text>
</comment>
<dbReference type="InterPro" id="IPR015655">
    <property type="entry name" value="PP2C"/>
</dbReference>
<sequence>MGSCLSGASSAHSPHNDSSTSSSRNYSRDSSAEMRLHRVPGRVFLNGSSPFASLFCRQGAKGVNQDAMLLWETFGAMEDTVFCGVFDGHGPHGHVVAKKVRDCFPLKIMEEWISRRRDDDNDGKTNNNNKDDILKMMRELFLMASKFVDKELKLHYAMESYGSGTTAVTLIKKGQELVIANVGDSRAVLATLDSNGSLKAHQLTTDLKPNLPRELERIRICKGRVFALNSESDVARLWLPKVDSPGLAMSRAFGDFCLKNFGLISVPEVAYHRLNNEDQFVVLATDGIWDVLSNKEVVNIVASTPRASAAKQLVESAVQAWKTKLSTSKLDDCSAVCLFFHSNTNVVGEKGTKESRGKSKQKHQ</sequence>
<dbReference type="PANTHER" id="PTHR47992">
    <property type="entry name" value="PROTEIN PHOSPHATASE"/>
    <property type="match status" value="1"/>
</dbReference>
<dbReference type="EMBL" id="JAMSHJ010000004">
    <property type="protein sequence ID" value="KAI5422587.1"/>
    <property type="molecule type" value="Genomic_DNA"/>
</dbReference>
<dbReference type="InterPro" id="IPR001932">
    <property type="entry name" value="PPM-type_phosphatase-like_dom"/>
</dbReference>
<proteinExistence type="predicted"/>
<reference evidence="3 4" key="1">
    <citation type="journal article" date="2022" name="Nat. Genet.">
        <title>Improved pea reference genome and pan-genome highlight genomic features and evolutionary characteristics.</title>
        <authorList>
            <person name="Yang T."/>
            <person name="Liu R."/>
            <person name="Luo Y."/>
            <person name="Hu S."/>
            <person name="Wang D."/>
            <person name="Wang C."/>
            <person name="Pandey M.K."/>
            <person name="Ge S."/>
            <person name="Xu Q."/>
            <person name="Li N."/>
            <person name="Li G."/>
            <person name="Huang Y."/>
            <person name="Saxena R.K."/>
            <person name="Ji Y."/>
            <person name="Li M."/>
            <person name="Yan X."/>
            <person name="He Y."/>
            <person name="Liu Y."/>
            <person name="Wang X."/>
            <person name="Xiang C."/>
            <person name="Varshney R.K."/>
            <person name="Ding H."/>
            <person name="Gao S."/>
            <person name="Zong X."/>
        </authorList>
    </citation>
    <scope>NUCLEOTIDE SEQUENCE [LARGE SCALE GENOMIC DNA]</scope>
    <source>
        <strain evidence="3 4">cv. Zhongwan 6</strain>
    </source>
</reference>
<dbReference type="Proteomes" id="UP001058974">
    <property type="component" value="Chromosome 4"/>
</dbReference>
<name>A0A9D5ASD3_PEA</name>
<gene>
    <name evidence="3" type="ORF">KIW84_045862</name>
</gene>
<dbReference type="Pfam" id="PF00481">
    <property type="entry name" value="PP2C"/>
    <property type="match status" value="1"/>
</dbReference>
<evidence type="ECO:0000313" key="4">
    <source>
        <dbReference type="Proteomes" id="UP001058974"/>
    </source>
</evidence>
<keyword evidence="4" id="KW-1185">Reference proteome</keyword>
<protein>
    <recommendedName>
        <fullName evidence="2">PPM-type phosphatase domain-containing protein</fullName>
    </recommendedName>
</protein>
<evidence type="ECO:0000259" key="2">
    <source>
        <dbReference type="PROSITE" id="PS51746"/>
    </source>
</evidence>
<feature type="region of interest" description="Disordered" evidence="1">
    <location>
        <begin position="1"/>
        <end position="32"/>
    </location>
</feature>
<dbReference type="Gene3D" id="3.60.40.10">
    <property type="entry name" value="PPM-type phosphatase domain"/>
    <property type="match status" value="1"/>
</dbReference>
<dbReference type="CDD" id="cd00143">
    <property type="entry name" value="PP2Cc"/>
    <property type="match status" value="1"/>
</dbReference>